<dbReference type="SMART" id="SM00389">
    <property type="entry name" value="HOX"/>
    <property type="match status" value="1"/>
</dbReference>
<dbReference type="GO" id="GO:0000978">
    <property type="term" value="F:RNA polymerase II cis-regulatory region sequence-specific DNA binding"/>
    <property type="evidence" value="ECO:0007669"/>
    <property type="project" value="TreeGrafter"/>
</dbReference>
<evidence type="ECO:0000256" key="5">
    <source>
        <dbReference type="ARBA" id="ARBA00023242"/>
    </source>
</evidence>
<dbReference type="PANTHER" id="PTHR45793:SF5">
    <property type="entry name" value="HOMEOTIC PROTEIN OCELLILESS"/>
    <property type="match status" value="1"/>
</dbReference>
<keyword evidence="4 6" id="KW-0371">Homeobox</keyword>
<dbReference type="OrthoDB" id="6773560at2759"/>
<feature type="domain" description="Homeobox" evidence="9">
    <location>
        <begin position="30"/>
        <end position="82"/>
    </location>
</feature>
<protein>
    <recommendedName>
        <fullName evidence="9">Homeobox domain-containing protein</fullName>
    </recommendedName>
</protein>
<dbReference type="InterPro" id="IPR001356">
    <property type="entry name" value="HD"/>
</dbReference>
<dbReference type="GO" id="GO:0000981">
    <property type="term" value="F:DNA-binding transcription factor activity, RNA polymerase II-specific"/>
    <property type="evidence" value="ECO:0007669"/>
    <property type="project" value="TreeGrafter"/>
</dbReference>
<dbReference type="Pfam" id="PF00046">
    <property type="entry name" value="Homeodomain"/>
    <property type="match status" value="1"/>
</dbReference>
<evidence type="ECO:0000256" key="4">
    <source>
        <dbReference type="ARBA" id="ARBA00023155"/>
    </source>
</evidence>
<evidence type="ECO:0000256" key="8">
    <source>
        <dbReference type="SAM" id="MobiDB-lite"/>
    </source>
</evidence>
<proteinExistence type="predicted"/>
<evidence type="ECO:0000313" key="11">
    <source>
        <dbReference type="Proteomes" id="UP000030742"/>
    </source>
</evidence>
<evidence type="ECO:0000313" key="10">
    <source>
        <dbReference type="EMBL" id="ERL90603.1"/>
    </source>
</evidence>
<dbReference type="EMBL" id="KB632252">
    <property type="protein sequence ID" value="ERL90603.1"/>
    <property type="molecule type" value="Genomic_DNA"/>
</dbReference>
<name>U4UE51_DENPD</name>
<dbReference type="Gene3D" id="1.10.10.60">
    <property type="entry name" value="Homeodomain-like"/>
    <property type="match status" value="1"/>
</dbReference>
<comment type="subcellular location">
    <subcellularLocation>
        <location evidence="1 6 7">Nucleus</location>
    </subcellularLocation>
</comment>
<keyword evidence="3 6" id="KW-0238">DNA-binding</keyword>
<feature type="region of interest" description="Disordered" evidence="8">
    <location>
        <begin position="20"/>
        <end position="39"/>
    </location>
</feature>
<dbReference type="GO" id="GO:0005634">
    <property type="term" value="C:nucleus"/>
    <property type="evidence" value="ECO:0007669"/>
    <property type="project" value="UniProtKB-SubCell"/>
</dbReference>
<evidence type="ECO:0000256" key="3">
    <source>
        <dbReference type="ARBA" id="ARBA00023125"/>
    </source>
</evidence>
<reference evidence="10 11" key="1">
    <citation type="journal article" date="2013" name="Genome Biol.">
        <title>Draft genome of the mountain pine beetle, Dendroctonus ponderosae Hopkins, a major forest pest.</title>
        <authorList>
            <person name="Keeling C.I."/>
            <person name="Yuen M.M."/>
            <person name="Liao N.Y."/>
            <person name="Docking T.R."/>
            <person name="Chan S.K."/>
            <person name="Taylor G.A."/>
            <person name="Palmquist D.L."/>
            <person name="Jackman S.D."/>
            <person name="Nguyen A."/>
            <person name="Li M."/>
            <person name="Henderson H."/>
            <person name="Janes J.K."/>
            <person name="Zhao Y."/>
            <person name="Pandoh P."/>
            <person name="Moore R."/>
            <person name="Sperling F.A."/>
            <person name="Huber D.P."/>
            <person name="Birol I."/>
            <person name="Jones S.J."/>
            <person name="Bohlmann J."/>
        </authorList>
    </citation>
    <scope>NUCLEOTIDE SEQUENCE</scope>
</reference>
<dbReference type="AlphaFoldDB" id="U4UE51"/>
<dbReference type="PROSITE" id="PS50071">
    <property type="entry name" value="HOMEOBOX_2"/>
    <property type="match status" value="1"/>
</dbReference>
<dbReference type="InterPro" id="IPR009057">
    <property type="entry name" value="Homeodomain-like_sf"/>
</dbReference>
<dbReference type="Proteomes" id="UP000030742">
    <property type="component" value="Unassembled WGS sequence"/>
</dbReference>
<evidence type="ECO:0000256" key="2">
    <source>
        <dbReference type="ARBA" id="ARBA00022473"/>
    </source>
</evidence>
<sequence>MIIMQTMMFGQHLIFELGELPTGDAGGPTRKQRRERTTYNKDQLAKLEAAFERNRYPDIFTREDIALKIRVPESRVQVRMNA</sequence>
<gene>
    <name evidence="10" type="ORF">D910_07950</name>
</gene>
<evidence type="ECO:0000256" key="7">
    <source>
        <dbReference type="RuleBase" id="RU000682"/>
    </source>
</evidence>
<dbReference type="STRING" id="77166.U4UE51"/>
<accession>U4UE51</accession>
<dbReference type="SUPFAM" id="SSF46689">
    <property type="entry name" value="Homeodomain-like"/>
    <property type="match status" value="1"/>
</dbReference>
<organism evidence="10 11">
    <name type="scientific">Dendroctonus ponderosae</name>
    <name type="common">Mountain pine beetle</name>
    <dbReference type="NCBI Taxonomy" id="77166"/>
    <lineage>
        <taxon>Eukaryota</taxon>
        <taxon>Metazoa</taxon>
        <taxon>Ecdysozoa</taxon>
        <taxon>Arthropoda</taxon>
        <taxon>Hexapoda</taxon>
        <taxon>Insecta</taxon>
        <taxon>Pterygota</taxon>
        <taxon>Neoptera</taxon>
        <taxon>Endopterygota</taxon>
        <taxon>Coleoptera</taxon>
        <taxon>Polyphaga</taxon>
        <taxon>Cucujiformia</taxon>
        <taxon>Curculionidae</taxon>
        <taxon>Scolytinae</taxon>
        <taxon>Dendroctonus</taxon>
    </lineage>
</organism>
<keyword evidence="5 6" id="KW-0539">Nucleus</keyword>
<evidence type="ECO:0000256" key="1">
    <source>
        <dbReference type="ARBA" id="ARBA00004123"/>
    </source>
</evidence>
<dbReference type="PANTHER" id="PTHR45793">
    <property type="entry name" value="HOMEOBOX PROTEIN"/>
    <property type="match status" value="1"/>
</dbReference>
<keyword evidence="2" id="KW-0217">Developmental protein</keyword>
<evidence type="ECO:0000256" key="6">
    <source>
        <dbReference type="PROSITE-ProRule" id="PRU00108"/>
    </source>
</evidence>
<dbReference type="CDD" id="cd00086">
    <property type="entry name" value="homeodomain"/>
    <property type="match status" value="1"/>
</dbReference>
<evidence type="ECO:0000259" key="9">
    <source>
        <dbReference type="PROSITE" id="PS50071"/>
    </source>
</evidence>